<dbReference type="GO" id="GO:0005524">
    <property type="term" value="F:ATP binding"/>
    <property type="evidence" value="ECO:0007669"/>
    <property type="project" value="UniProtKB-KW"/>
</dbReference>
<organism evidence="16">
    <name type="scientific">uncultured euryarchaeote Alv-FOS4</name>
    <dbReference type="NCBI Taxonomy" id="337893"/>
    <lineage>
        <taxon>Archaea</taxon>
        <taxon>Methanobacteriati</taxon>
        <taxon>Methanobacteriota</taxon>
        <taxon>environmental samples</taxon>
    </lineage>
</organism>
<dbReference type="EC" id="5.6.2.2" evidence="11"/>
<dbReference type="GO" id="GO:0006265">
    <property type="term" value="P:DNA topological change"/>
    <property type="evidence" value="ECO:0007669"/>
    <property type="project" value="UniProtKB-UniRule"/>
</dbReference>
<dbReference type="HAMAP" id="MF_00132">
    <property type="entry name" value="Top6A"/>
    <property type="match status" value="1"/>
</dbReference>
<dbReference type="InterPro" id="IPR013049">
    <property type="entry name" value="Spo11/TopoVI_A_N"/>
</dbReference>
<dbReference type="PRINTS" id="PR01552">
    <property type="entry name" value="TPISMRASE6A"/>
</dbReference>
<dbReference type="EMBL" id="DQ118404">
    <property type="protein sequence ID" value="AAZ32518.1"/>
    <property type="molecule type" value="Genomic_DNA"/>
</dbReference>
<evidence type="ECO:0000256" key="2">
    <source>
        <dbReference type="ARBA" id="ARBA00001946"/>
    </source>
</evidence>
<evidence type="ECO:0000256" key="10">
    <source>
        <dbReference type="ARBA" id="ARBA00023235"/>
    </source>
</evidence>
<feature type="domain" description="Spo11/DNA topoisomerase VI subunit A N-terminal" evidence="13">
    <location>
        <begin position="68"/>
        <end position="130"/>
    </location>
</feature>
<dbReference type="NCBIfam" id="NF003332">
    <property type="entry name" value="PRK04342.1-1"/>
    <property type="match status" value="1"/>
</dbReference>
<dbReference type="AlphaFoldDB" id="Q3SA64"/>
<evidence type="ECO:0000256" key="8">
    <source>
        <dbReference type="ARBA" id="ARBA00023029"/>
    </source>
</evidence>
<dbReference type="InterPro" id="IPR004085">
    <property type="entry name" value="TopoVI_A"/>
</dbReference>
<comment type="subunit">
    <text evidence="11">Homodimer. Heterotetramer of two Top6A and two Top6B chains.</text>
</comment>
<evidence type="ECO:0000256" key="12">
    <source>
        <dbReference type="PROSITE-ProRule" id="PRU01385"/>
    </source>
</evidence>
<comment type="catalytic activity">
    <reaction evidence="1 11 12">
        <text>ATP-dependent breakage, passage and rejoining of double-stranded DNA.</text>
        <dbReference type="EC" id="5.6.2.2"/>
    </reaction>
</comment>
<reference evidence="16" key="1">
    <citation type="submission" date="2005-07" db="EMBL/GenBank/DDBJ databases">
        <title>A hyperthermophilic lifestyle for uncultured Archaea of the DHVE2 lineage: evidence from environmental genomics.</title>
        <authorList>
            <person name="Moussard H."/>
            <person name="Hennecke G."/>
            <person name="Moreira D."/>
            <person name="Jouffe V."/>
            <person name="Lopez-Garcia P."/>
            <person name="Jeanthon C."/>
        </authorList>
    </citation>
    <scope>NUCLEOTIDE SEQUENCE</scope>
</reference>
<dbReference type="GO" id="GO:0000287">
    <property type="term" value="F:magnesium ion binding"/>
    <property type="evidence" value="ECO:0007669"/>
    <property type="project" value="UniProtKB-UniRule"/>
</dbReference>
<feature type="binding site" evidence="11">
    <location>
        <position position="246"/>
    </location>
    <ligand>
        <name>Mg(2+)</name>
        <dbReference type="ChEBI" id="CHEBI:18420"/>
    </ligand>
</feature>
<evidence type="ECO:0000259" key="15">
    <source>
        <dbReference type="Pfam" id="PF21180"/>
    </source>
</evidence>
<dbReference type="PROSITE" id="PS52041">
    <property type="entry name" value="TOPO_IIB"/>
    <property type="match status" value="1"/>
</dbReference>
<dbReference type="PANTHER" id="PTHR10848:SF0">
    <property type="entry name" value="MEIOTIC RECOMBINATION PROTEIN SPO11"/>
    <property type="match status" value="1"/>
</dbReference>
<feature type="domain" description="Type II DNA topoisomerase VI subunit A all-beta" evidence="14">
    <location>
        <begin position="134"/>
        <end position="186"/>
    </location>
</feature>
<evidence type="ECO:0000256" key="6">
    <source>
        <dbReference type="ARBA" id="ARBA00022840"/>
    </source>
</evidence>
<dbReference type="Pfam" id="PF04406">
    <property type="entry name" value="TP6A_N"/>
    <property type="match status" value="1"/>
</dbReference>
<evidence type="ECO:0000259" key="14">
    <source>
        <dbReference type="Pfam" id="PF20768"/>
    </source>
</evidence>
<evidence type="ECO:0000256" key="5">
    <source>
        <dbReference type="ARBA" id="ARBA00022741"/>
    </source>
</evidence>
<dbReference type="Pfam" id="PF21180">
    <property type="entry name" value="TOP6A-Spo11_Toprim"/>
    <property type="match status" value="1"/>
</dbReference>
<sequence length="362" mass="41380">MGSEEALKKLYEIAEEIYAQLERGDIPHMKLAARHKGNIVFDPRTGVWKYGDSRITRSAKKLDGGYMILRTLYIMEFIKDMIRTKKSSTLREMYYISEGWDMAKFHSQDESNKLAEDLEVITGFMREDFKLRPEEDGASVIGNITVEEINRKGKPMRINCRDDVGDSGYLIPYNVENDKLKFVDVDADFVIGIETGGMFDRLVENGFDEKARAVLVHIKGQPARSTRRLLKRMNEELGLPVVIFTDGDPWSFRIFASIAYGAIKTAHISEYLATPTAEFVGITASDILNYDLPTDKLNDRDIAALKAELKDPRFNTPFWNEEIRLMLDIKKKAEQQALAKYGLDYVTDTYLPEKLTELGVMK</sequence>
<protein>
    <recommendedName>
        <fullName evidence="11">Type 2 DNA topoisomerase 6 subunit A</fullName>
        <ecNumber evidence="11">5.6.2.2</ecNumber>
    </recommendedName>
    <alternativeName>
        <fullName evidence="11">Type II DNA topoisomerase VI subunit A</fullName>
    </alternativeName>
</protein>
<dbReference type="PANTHER" id="PTHR10848">
    <property type="entry name" value="MEIOTIC RECOMBINATION PROTEIN SPO11"/>
    <property type="match status" value="1"/>
</dbReference>
<dbReference type="GO" id="GO:0006260">
    <property type="term" value="P:DNA replication"/>
    <property type="evidence" value="ECO:0007669"/>
    <property type="project" value="UniProtKB-UniRule"/>
</dbReference>
<feature type="domain" description="Topoisomerase 6 subunit A/Spo11 TOPRIM" evidence="15">
    <location>
        <begin position="189"/>
        <end position="355"/>
    </location>
</feature>
<dbReference type="InterPro" id="IPR049333">
    <property type="entry name" value="Topo_VI_alpha"/>
</dbReference>
<feature type="binding site" evidence="11">
    <location>
        <position position="194"/>
    </location>
    <ligand>
        <name>Mg(2+)</name>
        <dbReference type="ChEBI" id="CHEBI:18420"/>
    </ligand>
</feature>
<comment type="function">
    <text evidence="11">Relaxes both positive and negative superturns and exhibits a strong decatenase activity.</text>
</comment>
<evidence type="ECO:0000256" key="7">
    <source>
        <dbReference type="ARBA" id="ARBA00022842"/>
    </source>
</evidence>
<dbReference type="GO" id="GO:0003918">
    <property type="term" value="F:DNA topoisomerase type II (double strand cut, ATP-hydrolyzing) activity"/>
    <property type="evidence" value="ECO:0007669"/>
    <property type="project" value="UniProtKB-UniRule"/>
</dbReference>
<dbReference type="PRINTS" id="PR01550">
    <property type="entry name" value="TOP6AFAMILY"/>
</dbReference>
<accession>Q3SA64</accession>
<dbReference type="InterPro" id="IPR036078">
    <property type="entry name" value="Spo11/TopoVI_A_sf"/>
</dbReference>
<feature type="active site" description="O-(5'-phospho-DNA)-tyrosine intermediate" evidence="11 12">
    <location>
        <position position="95"/>
    </location>
</feature>
<gene>
    <name evidence="11 16" type="primary">top6A</name>
</gene>
<dbReference type="CDD" id="cd00223">
    <property type="entry name" value="TOPRIM_TopoIIB_SPO"/>
    <property type="match status" value="1"/>
</dbReference>
<evidence type="ECO:0000256" key="9">
    <source>
        <dbReference type="ARBA" id="ARBA00023125"/>
    </source>
</evidence>
<dbReference type="SUPFAM" id="SSF56726">
    <property type="entry name" value="DNA topoisomerase IV, alpha subunit"/>
    <property type="match status" value="1"/>
</dbReference>
<dbReference type="InterPro" id="IPR036388">
    <property type="entry name" value="WH-like_DNA-bd_sf"/>
</dbReference>
<dbReference type="InterPro" id="IPR002815">
    <property type="entry name" value="Spo11/TopoVI_A"/>
</dbReference>
<dbReference type="GO" id="GO:0003677">
    <property type="term" value="F:DNA binding"/>
    <property type="evidence" value="ECO:0007669"/>
    <property type="project" value="UniProtKB-UniRule"/>
</dbReference>
<evidence type="ECO:0000256" key="11">
    <source>
        <dbReference type="HAMAP-Rule" id="MF_00132"/>
    </source>
</evidence>
<evidence type="ECO:0000259" key="13">
    <source>
        <dbReference type="Pfam" id="PF04406"/>
    </source>
</evidence>
<dbReference type="Gene3D" id="3.40.1360.10">
    <property type="match status" value="1"/>
</dbReference>
<dbReference type="Pfam" id="PF20768">
    <property type="entry name" value="Topo_VI_alpha"/>
    <property type="match status" value="1"/>
</dbReference>
<evidence type="ECO:0000256" key="1">
    <source>
        <dbReference type="ARBA" id="ARBA00000185"/>
    </source>
</evidence>
<evidence type="ECO:0000313" key="16">
    <source>
        <dbReference type="EMBL" id="AAZ32518.1"/>
    </source>
</evidence>
<proteinExistence type="inferred from homology"/>
<dbReference type="GO" id="GO:0005694">
    <property type="term" value="C:chromosome"/>
    <property type="evidence" value="ECO:0007669"/>
    <property type="project" value="InterPro"/>
</dbReference>
<keyword evidence="10 11" id="KW-0413">Isomerase</keyword>
<comment type="similarity">
    <text evidence="3 11 12">Belongs to the TOP6A family.</text>
</comment>
<keyword evidence="8 11" id="KW-0799">Topoisomerase</keyword>
<evidence type="ECO:0000256" key="4">
    <source>
        <dbReference type="ARBA" id="ARBA00022723"/>
    </source>
</evidence>
<dbReference type="InterPro" id="IPR034136">
    <property type="entry name" value="TOPRIM_Topo6A/Spo11"/>
</dbReference>
<name>Q3SA64_9EURY</name>
<keyword evidence="5 11" id="KW-0547">Nucleotide-binding</keyword>
<comment type="cofactor">
    <cofactor evidence="2 11">
        <name>Mg(2+)</name>
        <dbReference type="ChEBI" id="CHEBI:18420"/>
    </cofactor>
</comment>
<dbReference type="Gene3D" id="1.10.10.10">
    <property type="entry name" value="Winged helix-like DNA-binding domain superfamily/Winged helix DNA-binding domain"/>
    <property type="match status" value="1"/>
</dbReference>
<keyword evidence="7 11" id="KW-0460">Magnesium</keyword>
<evidence type="ECO:0000256" key="3">
    <source>
        <dbReference type="ARBA" id="ARBA00006559"/>
    </source>
</evidence>
<keyword evidence="9 11" id="KW-0238">DNA-binding</keyword>
<keyword evidence="4 11" id="KW-0479">Metal-binding</keyword>
<keyword evidence="6 11" id="KW-0067">ATP-binding</keyword>